<dbReference type="EMBL" id="CM046111">
    <property type="protein sequence ID" value="KAI8425160.1"/>
    <property type="molecule type" value="Genomic_DNA"/>
</dbReference>
<accession>A0ACC0JLY0</accession>
<gene>
    <name evidence="1" type="ORF">MSG28_006989</name>
</gene>
<comment type="caution">
    <text evidence="1">The sequence shown here is derived from an EMBL/GenBank/DDBJ whole genome shotgun (WGS) entry which is preliminary data.</text>
</comment>
<protein>
    <submittedName>
        <fullName evidence="1">Uncharacterized protein</fullName>
    </submittedName>
</protein>
<dbReference type="Proteomes" id="UP001064048">
    <property type="component" value="Chromosome 11"/>
</dbReference>
<evidence type="ECO:0000313" key="2">
    <source>
        <dbReference type="Proteomes" id="UP001064048"/>
    </source>
</evidence>
<keyword evidence="2" id="KW-1185">Reference proteome</keyword>
<proteinExistence type="predicted"/>
<organism evidence="1 2">
    <name type="scientific">Choristoneura fumiferana</name>
    <name type="common">Spruce budworm moth</name>
    <name type="synonym">Archips fumiferana</name>
    <dbReference type="NCBI Taxonomy" id="7141"/>
    <lineage>
        <taxon>Eukaryota</taxon>
        <taxon>Metazoa</taxon>
        <taxon>Ecdysozoa</taxon>
        <taxon>Arthropoda</taxon>
        <taxon>Hexapoda</taxon>
        <taxon>Insecta</taxon>
        <taxon>Pterygota</taxon>
        <taxon>Neoptera</taxon>
        <taxon>Endopterygota</taxon>
        <taxon>Lepidoptera</taxon>
        <taxon>Glossata</taxon>
        <taxon>Ditrysia</taxon>
        <taxon>Tortricoidea</taxon>
        <taxon>Tortricidae</taxon>
        <taxon>Tortricinae</taxon>
        <taxon>Choristoneura</taxon>
    </lineage>
</organism>
<reference evidence="1 2" key="1">
    <citation type="journal article" date="2022" name="Genome Biol. Evol.">
        <title>The Spruce Budworm Genome: Reconstructing the Evolutionary History of Antifreeze Proteins.</title>
        <authorList>
            <person name="Beliveau C."/>
            <person name="Gagne P."/>
            <person name="Picq S."/>
            <person name="Vernygora O."/>
            <person name="Keeling C.I."/>
            <person name="Pinkney K."/>
            <person name="Doucet D."/>
            <person name="Wen F."/>
            <person name="Johnston J.S."/>
            <person name="Maaroufi H."/>
            <person name="Boyle B."/>
            <person name="Laroche J."/>
            <person name="Dewar K."/>
            <person name="Juretic N."/>
            <person name="Blackburn G."/>
            <person name="Nisole A."/>
            <person name="Brunet B."/>
            <person name="Brandao M."/>
            <person name="Lumley L."/>
            <person name="Duan J."/>
            <person name="Quan G."/>
            <person name="Lucarotti C.J."/>
            <person name="Roe A.D."/>
            <person name="Sperling F.A.H."/>
            <person name="Levesque R.C."/>
            <person name="Cusson M."/>
        </authorList>
    </citation>
    <scope>NUCLEOTIDE SEQUENCE [LARGE SCALE GENOMIC DNA]</scope>
    <source>
        <strain evidence="1">Glfc:IPQL:Cfum</strain>
    </source>
</reference>
<name>A0ACC0JLY0_CHOFU</name>
<evidence type="ECO:0000313" key="1">
    <source>
        <dbReference type="EMBL" id="KAI8425160.1"/>
    </source>
</evidence>
<sequence>MVVPLTPIGVLVDPHVMPLTPMGVCSAGVIWRAAMNALSTNYPECYDKTPSWKLDGVTLGGQCPGGSATSSSRRLAEATHDRDRWHALVSEAKTLFGSLSQIIQRGNAASVMGTLPQADLLDVGFVLRLNDDDDCDDGEPCLTGVVIAVSTVDVDAVLGRTASLPCDVAPDAAEDRVYMVLWFRKSGGKPIYSFDVRGRSFNKALQWSDPGNFGPRAYFATVARPAALTLSSVQLDDEGTYRCRVDFKNSPTRNFQIRLTVIVPPHQMLLYDKSGADVSGVVGPLEEGSALVLVCEVRGGRPEPVVSWLIDGMPAPQYIGVKTDTHVVVNRLELQHLKREDLNTTFRCRAANTHLVAPQEKSVRLEMNLAPLSVSLVNRPQQLIAGAASTLRCIAEGSRPSAQISWFKDNRSFEREKISDHSNDTRAISTLVFTPTPLDNGAVIKCIAANPSLPRKAIDDSVQLNIWWWWWWCVLPVMTYGSETWALTMGLMRKLKVTQRAMERAMLGVSLRDRIRNDDIRNSPLVTLTLGSTLNPHDIKEGDDVYFECNVRANPREHRISWFHNDRSVTQNMTSGIIVSTRSLVLQKVTRQEAGGYACKAANARGETSSEVVRLRVQFFHANGQTCEIDAPVCAEPSPQVVGAALDEALHVRCSVHADPAQVSFLWEFNNSGESFNVSPARYGTVNSSISELRYTPASERDYGALTCRGTNSVGIQAKPCVFQIVPAARPSPPRNCTVSTGNGSNWIEDSSSQDVGDSLVIRCVAGYDGGLPQLVVLEAFDSISGLTRFNITANETDGVAIFLVPVGALWSIGGNLQLTVHARNDKGNSDRITLHSLAYRDPERRTDGGSGLVAGMSSTTFWAIILTLVVGFCAVVFIAFLLRRKKAALPTKQQSPELQLNAGDGQYVVAYTLKPPKQAQPDILNPPPDGDPLPKRCPEAVKNGPLRDEWSSERGVAHEEPRALLSPSTAAPSKQSSGSTTLSRREHLIAEEIPGPESCV</sequence>